<name>K0CAK0_ALCDB</name>
<dbReference type="eggNOG" id="COG4965">
    <property type="taxonomic scope" value="Bacteria"/>
</dbReference>
<evidence type="ECO:0000256" key="6">
    <source>
        <dbReference type="SAM" id="Phobius"/>
    </source>
</evidence>
<proteinExistence type="predicted"/>
<dbReference type="GO" id="GO:0005886">
    <property type="term" value="C:plasma membrane"/>
    <property type="evidence" value="ECO:0007669"/>
    <property type="project" value="UniProtKB-SubCell"/>
</dbReference>
<sequence>MTAEALLGAARNLAILAVVLIVAQLLWVALREKQQVKRNVAGRLQAHAEVPGSEETAHIANGRYQRLLVKAGMSLDQSSLTMGALLILAAIGLVLVFLGPFWLPLVPVAALLLVTVLWKVRYERRRRVIFESLPGLIDNVIRGIDAGRSLDQAMVDSFRDAPSVYEALSFRIRSAVESGRDYTDLLDDFAELYQIPPLVFVAVALRTSNRFGSAVRPILKQTSRALRSQQELRREFMAATAETRFTAIAFSVLPPGIGVALIAMNKGFRDVLLDTQSGHIMLAVSGGLILLGIIIIFKMVQGVGRG</sequence>
<protein>
    <submittedName>
        <fullName evidence="8">Bacterial type II secretion system protein F domain protein</fullName>
    </submittedName>
</protein>
<dbReference type="PANTHER" id="PTHR35007">
    <property type="entry name" value="INTEGRAL MEMBRANE PROTEIN-RELATED"/>
    <property type="match status" value="1"/>
</dbReference>
<dbReference type="Pfam" id="PF00482">
    <property type="entry name" value="T2SSF"/>
    <property type="match status" value="1"/>
</dbReference>
<dbReference type="HOGENOM" id="CLU_065961_1_0_6"/>
<keyword evidence="4 6" id="KW-1133">Transmembrane helix</keyword>
<dbReference type="PATRIC" id="fig|930169.3.peg.196"/>
<dbReference type="PANTHER" id="PTHR35007:SF1">
    <property type="entry name" value="PILUS ASSEMBLY PROTEIN"/>
    <property type="match status" value="1"/>
</dbReference>
<feature type="transmembrane region" description="Helical" evidence="6">
    <location>
        <begin position="80"/>
        <end position="98"/>
    </location>
</feature>
<feature type="transmembrane region" description="Helical" evidence="6">
    <location>
        <begin position="12"/>
        <end position="30"/>
    </location>
</feature>
<dbReference type="OrthoDB" id="6074830at2"/>
<feature type="transmembrane region" description="Helical" evidence="6">
    <location>
        <begin position="276"/>
        <end position="297"/>
    </location>
</feature>
<evidence type="ECO:0000256" key="5">
    <source>
        <dbReference type="ARBA" id="ARBA00023136"/>
    </source>
</evidence>
<organism evidence="8 9">
    <name type="scientific">Alcanivorax dieselolei (strain DSM 16502 / CGMCC 1.3690 / MCCC 1A00001 / B-5)</name>
    <name type="common">Alloalcanivorax dieselolei</name>
    <dbReference type="NCBI Taxonomy" id="930169"/>
    <lineage>
        <taxon>Bacteria</taxon>
        <taxon>Pseudomonadati</taxon>
        <taxon>Pseudomonadota</taxon>
        <taxon>Gammaproteobacteria</taxon>
        <taxon>Oceanospirillales</taxon>
        <taxon>Alcanivoracaceae</taxon>
        <taxon>Alloalcanivorax</taxon>
    </lineage>
</organism>
<reference evidence="8 9" key="1">
    <citation type="journal article" date="2012" name="J. Bacteriol.">
        <title>Complete genome sequence of Alcanivorax dieselolei type strain B5.</title>
        <authorList>
            <person name="Lai Q."/>
            <person name="Li W."/>
            <person name="Shao Z."/>
        </authorList>
    </citation>
    <scope>NUCLEOTIDE SEQUENCE [LARGE SCALE GENOMIC DNA]</scope>
    <source>
        <strain evidence="9">DSM 16502 / CGMCC 1.3690 / B-5</strain>
    </source>
</reference>
<dbReference type="RefSeq" id="WP_014992567.1">
    <property type="nucleotide sequence ID" value="NC_018691.1"/>
</dbReference>
<keyword evidence="3 6" id="KW-0812">Transmembrane</keyword>
<accession>K0CAK0</accession>
<gene>
    <name evidence="8" type="ordered locus">B5T_00198</name>
</gene>
<keyword evidence="2" id="KW-1003">Cell membrane</keyword>
<comment type="subcellular location">
    <subcellularLocation>
        <location evidence="1">Cell membrane</location>
        <topology evidence="1">Multi-pass membrane protein</topology>
    </subcellularLocation>
</comment>
<keyword evidence="9" id="KW-1185">Reference proteome</keyword>
<dbReference type="Proteomes" id="UP000006286">
    <property type="component" value="Chromosome"/>
</dbReference>
<dbReference type="EMBL" id="CP003466">
    <property type="protein sequence ID" value="AFT68486.1"/>
    <property type="molecule type" value="Genomic_DNA"/>
</dbReference>
<evidence type="ECO:0000313" key="9">
    <source>
        <dbReference type="Proteomes" id="UP000006286"/>
    </source>
</evidence>
<feature type="domain" description="Type II secretion system protein GspF" evidence="7">
    <location>
        <begin position="137"/>
        <end position="261"/>
    </location>
</feature>
<evidence type="ECO:0000313" key="8">
    <source>
        <dbReference type="EMBL" id="AFT68486.1"/>
    </source>
</evidence>
<dbReference type="STRING" id="930169.B5T_00198"/>
<keyword evidence="5 6" id="KW-0472">Membrane</keyword>
<evidence type="ECO:0000256" key="2">
    <source>
        <dbReference type="ARBA" id="ARBA00022475"/>
    </source>
</evidence>
<evidence type="ECO:0000259" key="7">
    <source>
        <dbReference type="Pfam" id="PF00482"/>
    </source>
</evidence>
<dbReference type="AlphaFoldDB" id="K0CAK0"/>
<dbReference type="InterPro" id="IPR018076">
    <property type="entry name" value="T2SS_GspF_dom"/>
</dbReference>
<dbReference type="KEGG" id="adi:B5T_00198"/>
<evidence type="ECO:0000256" key="1">
    <source>
        <dbReference type="ARBA" id="ARBA00004651"/>
    </source>
</evidence>
<evidence type="ECO:0000256" key="3">
    <source>
        <dbReference type="ARBA" id="ARBA00022692"/>
    </source>
</evidence>
<feature type="transmembrane region" description="Helical" evidence="6">
    <location>
        <begin position="243"/>
        <end position="264"/>
    </location>
</feature>
<evidence type="ECO:0000256" key="4">
    <source>
        <dbReference type="ARBA" id="ARBA00022989"/>
    </source>
</evidence>